<evidence type="ECO:0000313" key="3">
    <source>
        <dbReference type="Proteomes" id="UP000579250"/>
    </source>
</evidence>
<sequence length="104" mass="12188">MTARMETFRGRQLRRELLRLREVAGLSMEDVAQRLDWSKAKISRIETGRTRVTPSDVRLLAEEYGVTDEQERQALMDLARKARRQGWWHNYARARAALTSASKR</sequence>
<organism evidence="2 3">
    <name type="scientific">Actinomadura latina</name>
    <dbReference type="NCBI Taxonomy" id="163603"/>
    <lineage>
        <taxon>Bacteria</taxon>
        <taxon>Bacillati</taxon>
        <taxon>Actinomycetota</taxon>
        <taxon>Actinomycetes</taxon>
        <taxon>Streptosporangiales</taxon>
        <taxon>Thermomonosporaceae</taxon>
        <taxon>Actinomadura</taxon>
    </lineage>
</organism>
<dbReference type="InterPro" id="IPR010982">
    <property type="entry name" value="Lambda_DNA-bd_dom_sf"/>
</dbReference>
<dbReference type="SUPFAM" id="SSF47413">
    <property type="entry name" value="lambda repressor-like DNA-binding domains"/>
    <property type="match status" value="1"/>
</dbReference>
<dbReference type="CDD" id="cd00093">
    <property type="entry name" value="HTH_XRE"/>
    <property type="match status" value="1"/>
</dbReference>
<keyword evidence="3" id="KW-1185">Reference proteome</keyword>
<dbReference type="PROSITE" id="PS50943">
    <property type="entry name" value="HTH_CROC1"/>
    <property type="match status" value="1"/>
</dbReference>
<dbReference type="EMBL" id="JAAXPI010000080">
    <property type="protein sequence ID" value="NKZ08359.1"/>
    <property type="molecule type" value="Genomic_DNA"/>
</dbReference>
<dbReference type="GO" id="GO:0003677">
    <property type="term" value="F:DNA binding"/>
    <property type="evidence" value="ECO:0007669"/>
    <property type="project" value="InterPro"/>
</dbReference>
<dbReference type="Gene3D" id="1.10.260.40">
    <property type="entry name" value="lambda repressor-like DNA-binding domains"/>
    <property type="match status" value="1"/>
</dbReference>
<comment type="caution">
    <text evidence="2">The sequence shown here is derived from an EMBL/GenBank/DDBJ whole genome shotgun (WGS) entry which is preliminary data.</text>
</comment>
<dbReference type="AlphaFoldDB" id="A0A846Z5Q3"/>
<protein>
    <submittedName>
        <fullName evidence="2">Helix-turn-helix domain-containing protein</fullName>
    </submittedName>
</protein>
<evidence type="ECO:0000313" key="2">
    <source>
        <dbReference type="EMBL" id="NKZ08359.1"/>
    </source>
</evidence>
<gene>
    <name evidence="2" type="ORF">HGB48_32180</name>
</gene>
<dbReference type="SMART" id="SM00530">
    <property type="entry name" value="HTH_XRE"/>
    <property type="match status" value="1"/>
</dbReference>
<reference evidence="2 3" key="1">
    <citation type="submission" date="2020-04" db="EMBL/GenBank/DDBJ databases">
        <title>MicrobeNet Type strains.</title>
        <authorList>
            <person name="Nicholson A.C."/>
        </authorList>
    </citation>
    <scope>NUCLEOTIDE SEQUENCE [LARGE SCALE GENOMIC DNA]</scope>
    <source>
        <strain evidence="2 3">ATCC BAA-277</strain>
    </source>
</reference>
<dbReference type="InterPro" id="IPR001387">
    <property type="entry name" value="Cro/C1-type_HTH"/>
</dbReference>
<feature type="domain" description="HTH cro/C1-type" evidence="1">
    <location>
        <begin position="17"/>
        <end position="70"/>
    </location>
</feature>
<accession>A0A846Z5Q3</accession>
<dbReference type="Pfam" id="PF13560">
    <property type="entry name" value="HTH_31"/>
    <property type="match status" value="1"/>
</dbReference>
<name>A0A846Z5Q3_9ACTN</name>
<proteinExistence type="predicted"/>
<evidence type="ECO:0000259" key="1">
    <source>
        <dbReference type="PROSITE" id="PS50943"/>
    </source>
</evidence>
<dbReference type="Proteomes" id="UP000579250">
    <property type="component" value="Unassembled WGS sequence"/>
</dbReference>